<dbReference type="Pfam" id="PF00881">
    <property type="entry name" value="Nitroreductase"/>
    <property type="match status" value="1"/>
</dbReference>
<keyword evidence="7" id="KW-0520">NAD</keyword>
<dbReference type="Gene3D" id="3.40.109.10">
    <property type="entry name" value="NADH Oxidase"/>
    <property type="match status" value="1"/>
</dbReference>
<dbReference type="SUPFAM" id="SSF55469">
    <property type="entry name" value="FMN-dependent nitroreductase-like"/>
    <property type="match status" value="1"/>
</dbReference>
<dbReference type="GO" id="GO:0005829">
    <property type="term" value="C:cytosol"/>
    <property type="evidence" value="ECO:0007669"/>
    <property type="project" value="TreeGrafter"/>
</dbReference>
<dbReference type="CDD" id="cd02149">
    <property type="entry name" value="NfsB-like"/>
    <property type="match status" value="1"/>
</dbReference>
<evidence type="ECO:0000259" key="8">
    <source>
        <dbReference type="Pfam" id="PF00881"/>
    </source>
</evidence>
<keyword evidence="4" id="KW-0288">FMN</keyword>
<evidence type="ECO:0000256" key="5">
    <source>
        <dbReference type="ARBA" id="ARBA00022857"/>
    </source>
</evidence>
<keyword evidence="3" id="KW-0285">Flavoprotein</keyword>
<organism evidence="9">
    <name type="scientific">Veillonella ratti</name>
    <dbReference type="NCBI Taxonomy" id="103892"/>
    <lineage>
        <taxon>Bacteria</taxon>
        <taxon>Bacillati</taxon>
        <taxon>Bacillota</taxon>
        <taxon>Negativicutes</taxon>
        <taxon>Veillonellales</taxon>
        <taxon>Veillonellaceae</taxon>
        <taxon>Veillonella</taxon>
    </lineage>
</organism>
<dbReference type="InterPro" id="IPR029479">
    <property type="entry name" value="Nitroreductase"/>
</dbReference>
<reference evidence="9" key="1">
    <citation type="submission" date="2019-11" db="EMBL/GenBank/DDBJ databases">
        <authorList>
            <person name="Feng L."/>
        </authorList>
    </citation>
    <scope>NUCLEOTIDE SEQUENCE</scope>
    <source>
        <strain evidence="9">VrattiLFYP33</strain>
    </source>
</reference>
<evidence type="ECO:0000256" key="7">
    <source>
        <dbReference type="ARBA" id="ARBA00023027"/>
    </source>
</evidence>
<dbReference type="InterPro" id="IPR033878">
    <property type="entry name" value="NfsB-like"/>
</dbReference>
<keyword evidence="6 9" id="KW-0560">Oxidoreductase</keyword>
<evidence type="ECO:0000313" key="9">
    <source>
        <dbReference type="EMBL" id="VYU26234.1"/>
    </source>
</evidence>
<evidence type="ECO:0000256" key="4">
    <source>
        <dbReference type="ARBA" id="ARBA00022643"/>
    </source>
</evidence>
<accession>A0A6N3DEJ7</accession>
<dbReference type="PANTHER" id="PTHR23026:SF125">
    <property type="entry name" value="OXYGEN-INSENSITIVE NAD(P)H NITROREDUCTASE"/>
    <property type="match status" value="1"/>
</dbReference>
<dbReference type="PANTHER" id="PTHR23026">
    <property type="entry name" value="NADPH NITROREDUCTASE"/>
    <property type="match status" value="1"/>
</dbReference>
<dbReference type="EMBL" id="CACRUX010000057">
    <property type="protein sequence ID" value="VYU26234.1"/>
    <property type="molecule type" value="Genomic_DNA"/>
</dbReference>
<comment type="similarity">
    <text evidence="2">Belongs to the nitroreductase family.</text>
</comment>
<proteinExistence type="inferred from homology"/>
<dbReference type="InterPro" id="IPR050627">
    <property type="entry name" value="Nitroreductase/BluB"/>
</dbReference>
<comment type="cofactor">
    <cofactor evidence="1">
        <name>FMN</name>
        <dbReference type="ChEBI" id="CHEBI:58210"/>
    </cofactor>
</comment>
<sequence>MSISAQDILNAYNYRYATKKFDPNKKVSDADFNTILETGRLSPSSFGFEPWKFLIIEKQSIKDKLFPVSWGAQNSLNGASHFVIILARKKADTVADADYITHIMKDIKHMPEDVQNMMRGAYSNFQTNDFKLIDSNRAMFDWGSKQTYIALANMMTTAAMLGVDSCPIEGFNIEKVEEILSEEGVLDKEHFGVSVMVGFGYRDEQPHREKTRQPMEDIVTWVK</sequence>
<dbReference type="EC" id="1.-.-.-" evidence="9"/>
<keyword evidence="5" id="KW-0521">NADP</keyword>
<evidence type="ECO:0000256" key="2">
    <source>
        <dbReference type="ARBA" id="ARBA00007118"/>
    </source>
</evidence>
<dbReference type="GO" id="GO:0046256">
    <property type="term" value="P:2,4,6-trinitrotoluene catabolic process"/>
    <property type="evidence" value="ECO:0007669"/>
    <property type="project" value="TreeGrafter"/>
</dbReference>
<protein>
    <submittedName>
        <fullName evidence="9">NAD(P)H nitroreductase YfkO</fullName>
        <ecNumber evidence="9">1.-.-.-</ecNumber>
    </submittedName>
</protein>
<feature type="domain" description="Nitroreductase" evidence="8">
    <location>
        <begin position="14"/>
        <end position="199"/>
    </location>
</feature>
<dbReference type="GO" id="GO:0046857">
    <property type="term" value="F:oxidoreductase activity, acting on other nitrogenous compounds as donors, with NAD or NADP as acceptor"/>
    <property type="evidence" value="ECO:0007669"/>
    <property type="project" value="TreeGrafter"/>
</dbReference>
<evidence type="ECO:0000256" key="3">
    <source>
        <dbReference type="ARBA" id="ARBA00022630"/>
    </source>
</evidence>
<name>A0A6N3DEJ7_9FIRM</name>
<evidence type="ECO:0000256" key="6">
    <source>
        <dbReference type="ARBA" id="ARBA00023002"/>
    </source>
</evidence>
<dbReference type="AlphaFoldDB" id="A0A6N3DEJ7"/>
<evidence type="ECO:0000256" key="1">
    <source>
        <dbReference type="ARBA" id="ARBA00001917"/>
    </source>
</evidence>
<dbReference type="RefSeq" id="WP_021841234.1">
    <property type="nucleotide sequence ID" value="NZ_CACRUX010000057.1"/>
</dbReference>
<dbReference type="InterPro" id="IPR000415">
    <property type="entry name" value="Nitroreductase-like"/>
</dbReference>
<gene>
    <name evidence="9" type="primary">yfkO</name>
    <name evidence="9" type="ORF">VRLFYP33_01581</name>
</gene>